<dbReference type="FunFam" id="3.40.1050.10:FF:000006">
    <property type="entry name" value="Carbonic anhydrase"/>
    <property type="match status" value="1"/>
</dbReference>
<comment type="function">
    <text evidence="6">Catalyzes the reversible hydration of carbon dioxide to form bicarbonate.</text>
</comment>
<feature type="binding site" evidence="8">
    <location>
        <position position="106"/>
    </location>
    <ligand>
        <name>Zn(2+)</name>
        <dbReference type="ChEBI" id="CHEBI:29105"/>
    </ligand>
</feature>
<feature type="binding site" evidence="8">
    <location>
        <position position="108"/>
    </location>
    <ligand>
        <name>Zn(2+)</name>
        <dbReference type="ChEBI" id="CHEBI:29105"/>
    </ligand>
</feature>
<dbReference type="Pfam" id="PF00484">
    <property type="entry name" value="Pro_CA"/>
    <property type="match status" value="1"/>
</dbReference>
<dbReference type="CDD" id="cd03378">
    <property type="entry name" value="beta_CA_cladeC"/>
    <property type="match status" value="1"/>
</dbReference>
<accession>A0AAP5IE86</accession>
<keyword evidence="5" id="KW-0456">Lyase</keyword>
<dbReference type="EC" id="4.2.1.1" evidence="2"/>
<evidence type="ECO:0000256" key="5">
    <source>
        <dbReference type="ARBA" id="ARBA00023239"/>
    </source>
</evidence>
<gene>
    <name evidence="10" type="ORF">G7B40_034460</name>
</gene>
<evidence type="ECO:0000256" key="4">
    <source>
        <dbReference type="ARBA" id="ARBA00022833"/>
    </source>
</evidence>
<evidence type="ECO:0000256" key="1">
    <source>
        <dbReference type="ARBA" id="ARBA00006217"/>
    </source>
</evidence>
<feature type="binding site" evidence="8">
    <location>
        <position position="162"/>
    </location>
    <ligand>
        <name>Zn(2+)</name>
        <dbReference type="ChEBI" id="CHEBI:29105"/>
    </ligand>
</feature>
<organism evidence="10 11">
    <name type="scientific">Aetokthonos hydrillicola Thurmond2011</name>
    <dbReference type="NCBI Taxonomy" id="2712845"/>
    <lineage>
        <taxon>Bacteria</taxon>
        <taxon>Bacillati</taxon>
        <taxon>Cyanobacteriota</taxon>
        <taxon>Cyanophyceae</taxon>
        <taxon>Nostocales</taxon>
        <taxon>Hapalosiphonaceae</taxon>
        <taxon>Aetokthonos</taxon>
    </lineage>
</organism>
<evidence type="ECO:0000313" key="11">
    <source>
        <dbReference type="Proteomes" id="UP000667802"/>
    </source>
</evidence>
<comment type="cofactor">
    <cofactor evidence="8">
        <name>Zn(2+)</name>
        <dbReference type="ChEBI" id="CHEBI:29105"/>
    </cofactor>
    <text evidence="8">Binds 1 zinc ion per subunit.</text>
</comment>
<dbReference type="InterPro" id="IPR001765">
    <property type="entry name" value="Carbonic_anhydrase"/>
</dbReference>
<evidence type="ECO:0000256" key="9">
    <source>
        <dbReference type="SAM" id="MobiDB-lite"/>
    </source>
</evidence>
<feature type="region of interest" description="Disordered" evidence="9">
    <location>
        <begin position="39"/>
        <end position="58"/>
    </location>
</feature>
<evidence type="ECO:0000256" key="6">
    <source>
        <dbReference type="ARBA" id="ARBA00024993"/>
    </source>
</evidence>
<dbReference type="PANTHER" id="PTHR11002">
    <property type="entry name" value="CARBONIC ANHYDRASE"/>
    <property type="match status" value="1"/>
</dbReference>
<feature type="compositionally biased region" description="Polar residues" evidence="9">
    <location>
        <begin position="39"/>
        <end position="57"/>
    </location>
</feature>
<keyword evidence="4 8" id="KW-0862">Zinc</keyword>
<reference evidence="11" key="1">
    <citation type="journal article" date="2021" name="Science">
        <title>Hunting the eagle killer: A cyanobacterial neurotoxin causes vacuolar myelinopathy.</title>
        <authorList>
            <person name="Breinlinger S."/>
            <person name="Phillips T.J."/>
            <person name="Haram B.N."/>
            <person name="Mares J."/>
            <person name="Martinez Yerena J.A."/>
            <person name="Hrouzek P."/>
            <person name="Sobotka R."/>
            <person name="Henderson W.M."/>
            <person name="Schmieder P."/>
            <person name="Williams S.M."/>
            <person name="Lauderdale J.D."/>
            <person name="Wilde H.D."/>
            <person name="Gerrin W."/>
            <person name="Kust A."/>
            <person name="Washington J.W."/>
            <person name="Wagner C."/>
            <person name="Geier B."/>
            <person name="Liebeke M."/>
            <person name="Enke H."/>
            <person name="Niedermeyer T.H.J."/>
            <person name="Wilde S.B."/>
        </authorList>
    </citation>
    <scope>NUCLEOTIDE SEQUENCE [LARGE SCALE GENOMIC DNA]</scope>
    <source>
        <strain evidence="11">Thurmond2011</strain>
    </source>
</reference>
<dbReference type="Proteomes" id="UP000667802">
    <property type="component" value="Unassembled WGS sequence"/>
</dbReference>
<name>A0AAP5IE86_9CYAN</name>
<dbReference type="GO" id="GO:0008270">
    <property type="term" value="F:zinc ion binding"/>
    <property type="evidence" value="ECO:0007669"/>
    <property type="project" value="InterPro"/>
</dbReference>
<evidence type="ECO:0000256" key="2">
    <source>
        <dbReference type="ARBA" id="ARBA00012925"/>
    </source>
</evidence>
<comment type="similarity">
    <text evidence="1">Belongs to the beta-class carbonic anhydrase family.</text>
</comment>
<evidence type="ECO:0000256" key="8">
    <source>
        <dbReference type="PIRSR" id="PIRSR601765-1"/>
    </source>
</evidence>
<dbReference type="GO" id="GO:0004089">
    <property type="term" value="F:carbonate dehydratase activity"/>
    <property type="evidence" value="ECO:0007669"/>
    <property type="project" value="UniProtKB-EC"/>
</dbReference>
<dbReference type="PROSITE" id="PS51318">
    <property type="entry name" value="TAT"/>
    <property type="match status" value="1"/>
</dbReference>
<keyword evidence="11" id="KW-1185">Reference proteome</keyword>
<comment type="caution">
    <text evidence="10">The sequence shown here is derived from an EMBL/GenBank/DDBJ whole genome shotgun (WGS) entry which is preliminary data.</text>
</comment>
<dbReference type="EMBL" id="JAALHA020000026">
    <property type="protein sequence ID" value="MDR9899624.1"/>
    <property type="molecule type" value="Genomic_DNA"/>
</dbReference>
<dbReference type="InterPro" id="IPR036874">
    <property type="entry name" value="Carbonic_anhydrase_sf"/>
</dbReference>
<dbReference type="AlphaFoldDB" id="A0AAP5IE86"/>
<evidence type="ECO:0000313" key="10">
    <source>
        <dbReference type="EMBL" id="MDR9899624.1"/>
    </source>
</evidence>
<dbReference type="PANTHER" id="PTHR11002:SF79">
    <property type="entry name" value="CARBONIC ANHYDRASE 2"/>
    <property type="match status" value="1"/>
</dbReference>
<dbReference type="SMART" id="SM00947">
    <property type="entry name" value="Pro_CA"/>
    <property type="match status" value="1"/>
</dbReference>
<dbReference type="Gene3D" id="3.40.1050.10">
    <property type="entry name" value="Carbonic anhydrase"/>
    <property type="match status" value="1"/>
</dbReference>
<dbReference type="InterPro" id="IPR006311">
    <property type="entry name" value="TAT_signal"/>
</dbReference>
<dbReference type="SUPFAM" id="SSF53056">
    <property type="entry name" value="beta-carbonic anhydrase, cab"/>
    <property type="match status" value="1"/>
</dbReference>
<sequence length="249" mass="26518">MSWINGFVGRRELLKLVGVGGVSLGATAGSSAVWDKQQAVAQQNPKPVSPAVQSNPKALSPDEALNRLVDGNKRFVQQRRQNPNQSVAHLQLVAKAQYPFTAMLSCSDSRVPSEIIFDQGFGDLFVVRVAGNVVTTEGIGSLEFATSVLGAPLIVVLGHKRCGAVSAAVKGEPLPGRIGTFVESIKPSLTKVKTRSGDLVDKVVIANIQYQVEILKQTSTILTQLLESGKLKIVGGRYDLDTGEVTLVT</sequence>
<feature type="binding site" evidence="8">
    <location>
        <position position="159"/>
    </location>
    <ligand>
        <name>Zn(2+)</name>
        <dbReference type="ChEBI" id="CHEBI:29105"/>
    </ligand>
</feature>
<proteinExistence type="inferred from homology"/>
<dbReference type="RefSeq" id="WP_208348664.1">
    <property type="nucleotide sequence ID" value="NZ_JAALHA020000026.1"/>
</dbReference>
<evidence type="ECO:0000256" key="3">
    <source>
        <dbReference type="ARBA" id="ARBA00022723"/>
    </source>
</evidence>
<comment type="catalytic activity">
    <reaction evidence="7">
        <text>hydrogencarbonate + H(+) = CO2 + H2O</text>
        <dbReference type="Rhea" id="RHEA:10748"/>
        <dbReference type="ChEBI" id="CHEBI:15377"/>
        <dbReference type="ChEBI" id="CHEBI:15378"/>
        <dbReference type="ChEBI" id="CHEBI:16526"/>
        <dbReference type="ChEBI" id="CHEBI:17544"/>
        <dbReference type="EC" id="4.2.1.1"/>
    </reaction>
</comment>
<keyword evidence="3 8" id="KW-0479">Metal-binding</keyword>
<protein>
    <recommendedName>
        <fullName evidence="2">carbonic anhydrase</fullName>
        <ecNumber evidence="2">4.2.1.1</ecNumber>
    </recommendedName>
</protein>
<evidence type="ECO:0000256" key="7">
    <source>
        <dbReference type="ARBA" id="ARBA00048348"/>
    </source>
</evidence>